<dbReference type="InterPro" id="IPR045700">
    <property type="entry name" value="Rab3GAP1"/>
</dbReference>
<proteinExistence type="predicted"/>
<evidence type="ECO:0000313" key="3">
    <source>
        <dbReference type="Proteomes" id="UP000265100"/>
    </source>
</evidence>
<evidence type="ECO:0000313" key="2">
    <source>
        <dbReference type="Ensembl" id="ENSACLP00000006436.2"/>
    </source>
</evidence>
<sequence>LPPENTSEVLNDWKLTGNTAQKVSPEKGEYTSGTWAEKSQEINFADFKFYISHYFLKQECEEDDGKDNLEEDAIPLAMQDLLCMNNDFPPRAHCLVRWFGIREFVVISPGTNCEAVISESKCNLLLSSISISLANSGCQVPMFVQIQQKWRRMYAGECKGPGVRTDFEIVHLRRAPVQYNHLSGLLDIFKSKIGCSLFPLPPVNIAIRFTYVLQDWQQYSWPQQPPDFDALLGGEVGGVEFGKFPFGACEEPISELHLATTWPHLIEGIVVDNDVYSDLDPLQAPHWSVRVRTAENPQCLLGEAVTELFKLCCRTECTEEIPGRGYAEDEGKENSDISSALSKLTEPAATVPISKLSVSNMVHSARKHIRRHRRIDESPLNTEILNSVLLTYLFVFVSLFPDAAVEKSDCKNNTQLSNSSGTSEQEKTSDFNLFHQLKSAPSDSLTYRLALCVCLFNYYYGGLGLLLWAVSDTPVQYSCCLISTLTCHTCEVGWIISANENLCFTLLKSILITDRIRAVFVSCSLDQVSVGDSVTAALLAPVDEDLGSDKKQTGGSSRVPDFPPPAGREILLRTCVPRPAAYSKALPQRLFCVLMREEFRLTGGFSTDTSSF</sequence>
<dbReference type="Pfam" id="PF19533">
    <property type="entry name" value="Rab3-GAP_cat_C"/>
    <property type="match status" value="1"/>
</dbReference>
<reference evidence="2" key="3">
    <citation type="submission" date="2025-09" db="UniProtKB">
        <authorList>
            <consortium name="Ensembl"/>
        </authorList>
    </citation>
    <scope>IDENTIFICATION</scope>
</reference>
<feature type="domain" description="Rab3GAP catalytic subunit C-terminal" evidence="1">
    <location>
        <begin position="533"/>
        <end position="612"/>
    </location>
</feature>
<dbReference type="AlphaFoldDB" id="A0A3P8NNP8"/>
<dbReference type="Bgee" id="ENSACLG00000004285">
    <property type="expression patterns" value="Expressed in muscle tissue and 8 other cell types or tissues"/>
</dbReference>
<dbReference type="GeneTree" id="ENSGT00390000006705"/>
<dbReference type="Proteomes" id="UP000265100">
    <property type="component" value="Chromosome 19"/>
</dbReference>
<dbReference type="OMA" id="TLYATWP"/>
<accession>A0A3P8NNP8</accession>
<dbReference type="InterPro" id="IPR045698">
    <property type="entry name" value="Rab3GAP1_C"/>
</dbReference>
<evidence type="ECO:0000259" key="1">
    <source>
        <dbReference type="Pfam" id="PF19533"/>
    </source>
</evidence>
<reference evidence="2" key="2">
    <citation type="submission" date="2025-08" db="UniProtKB">
        <authorList>
            <consortium name="Ensembl"/>
        </authorList>
    </citation>
    <scope>IDENTIFICATION</scope>
</reference>
<dbReference type="PANTHER" id="PTHR21422:SF9">
    <property type="entry name" value="RAB3 GTPASE-ACTIVATING PROTEIN CATALYTIC SUBUNIT"/>
    <property type="match status" value="1"/>
</dbReference>
<organism evidence="2 3">
    <name type="scientific">Astatotilapia calliptera</name>
    <name type="common">Eastern happy</name>
    <name type="synonym">Chromis callipterus</name>
    <dbReference type="NCBI Taxonomy" id="8154"/>
    <lineage>
        <taxon>Eukaryota</taxon>
        <taxon>Metazoa</taxon>
        <taxon>Chordata</taxon>
        <taxon>Craniata</taxon>
        <taxon>Vertebrata</taxon>
        <taxon>Euteleostomi</taxon>
        <taxon>Actinopterygii</taxon>
        <taxon>Neopterygii</taxon>
        <taxon>Teleostei</taxon>
        <taxon>Neoteleostei</taxon>
        <taxon>Acanthomorphata</taxon>
        <taxon>Ovalentaria</taxon>
        <taxon>Cichlomorphae</taxon>
        <taxon>Cichliformes</taxon>
        <taxon>Cichlidae</taxon>
        <taxon>African cichlids</taxon>
        <taxon>Pseudocrenilabrinae</taxon>
        <taxon>Haplochromini</taxon>
        <taxon>Astatotilapia</taxon>
    </lineage>
</organism>
<dbReference type="PANTHER" id="PTHR21422">
    <property type="entry name" value="RAB3 GTPASE-ACTIVATING PROTEIN CATALYTIC SUBUNIT"/>
    <property type="match status" value="1"/>
</dbReference>
<reference evidence="2" key="1">
    <citation type="submission" date="2018-05" db="EMBL/GenBank/DDBJ databases">
        <authorList>
            <person name="Datahose"/>
        </authorList>
    </citation>
    <scope>NUCLEOTIDE SEQUENCE</scope>
</reference>
<keyword evidence="3" id="KW-1185">Reference proteome</keyword>
<name>A0A3P8NNP8_ASTCA</name>
<dbReference type="Ensembl" id="ENSACLT00000006584.2">
    <property type="protein sequence ID" value="ENSACLP00000006436.2"/>
    <property type="gene ID" value="ENSACLG00000004285.2"/>
</dbReference>
<protein>
    <recommendedName>
        <fullName evidence="1">Rab3GAP catalytic subunit C-terminal domain-containing protein</fullName>
    </recommendedName>
</protein>
<dbReference type="STRING" id="8154.ENSACLP00000006436"/>
<dbReference type="GO" id="GO:0005096">
    <property type="term" value="F:GTPase activator activity"/>
    <property type="evidence" value="ECO:0007669"/>
    <property type="project" value="InterPro"/>
</dbReference>